<protein>
    <recommendedName>
        <fullName evidence="10">Nuclear receptor domain-containing protein</fullName>
    </recommendedName>
</protein>
<accession>A0A814W2D9</accession>
<dbReference type="SUPFAM" id="SSF48508">
    <property type="entry name" value="Nuclear receptor ligand-binding domain"/>
    <property type="match status" value="1"/>
</dbReference>
<evidence type="ECO:0000256" key="4">
    <source>
        <dbReference type="ARBA" id="ARBA00022833"/>
    </source>
</evidence>
<dbReference type="Pfam" id="PF00105">
    <property type="entry name" value="zf-C4"/>
    <property type="match status" value="1"/>
</dbReference>
<organism evidence="11 12">
    <name type="scientific">Adineta steineri</name>
    <dbReference type="NCBI Taxonomy" id="433720"/>
    <lineage>
        <taxon>Eukaryota</taxon>
        <taxon>Metazoa</taxon>
        <taxon>Spiralia</taxon>
        <taxon>Gnathifera</taxon>
        <taxon>Rotifera</taxon>
        <taxon>Eurotatoria</taxon>
        <taxon>Bdelloidea</taxon>
        <taxon>Adinetida</taxon>
        <taxon>Adinetidae</taxon>
        <taxon>Adineta</taxon>
    </lineage>
</organism>
<dbReference type="InterPro" id="IPR013088">
    <property type="entry name" value="Znf_NHR/GATA"/>
</dbReference>
<evidence type="ECO:0000256" key="5">
    <source>
        <dbReference type="ARBA" id="ARBA00023015"/>
    </source>
</evidence>
<dbReference type="PRINTS" id="PR00047">
    <property type="entry name" value="STROIDFINGER"/>
</dbReference>
<dbReference type="Proteomes" id="UP000663891">
    <property type="component" value="Unassembled WGS sequence"/>
</dbReference>
<dbReference type="Pfam" id="PF13517">
    <property type="entry name" value="FG-GAP_3"/>
    <property type="match status" value="2"/>
</dbReference>
<dbReference type="PROSITE" id="PS51030">
    <property type="entry name" value="NUCLEAR_REC_DBD_2"/>
    <property type="match status" value="1"/>
</dbReference>
<keyword evidence="7" id="KW-0804">Transcription</keyword>
<sequence length="538" mass="60637">MLSNVSSSPNRKRRRIMIITADDNIIDEIEKTNNMSLIEQIVLQSQDNNNKRSNQQNTVESLHTKNKSKNGSLICVVCESSAYGYNFGAIACESCKAFFRRHAREEPTTLHCNDKNDCKITSETRRNCSACRLAKCFSSGMQSNRLSTIEQKAEKRRQTEENRKLALNLKSKINEKEIQLSSLTYSDTLIPSINTNILFTNFTHLLQTQTLLSSEDLKRIETISNSYHNRIEFAARSGLPWNPSIHTKTFVEVLNSRSVPVMRLLSYFKQIPEFDQLNVDDKVTLIKHNLTTILGISRALSYKSDTHDVVESDSDVPLNTQFYRVLYGIFIRYSSEPFASLTTFSTGDQSQPQSVAIGDFNNDNYSDIVVANYGTSNIGIFIGYGNGFFNSMISYSTGINSSPYCVVTSHLNNDTNLDIVVSNSQTDNIMIFIGIGNEEFSISKIYSTGDRSRPSTISINDFNNDSILDIIIANSGTNNLLFLYGEGNGTFTNETFYPLGYQYTPYGIFVKDLNHDNSLDIVIACYNTDHFEILIKTC</sequence>
<gene>
    <name evidence="11" type="ORF">VCS650_LOCUS25297</name>
</gene>
<dbReference type="GO" id="GO:0000978">
    <property type="term" value="F:RNA polymerase II cis-regulatory region sequence-specific DNA binding"/>
    <property type="evidence" value="ECO:0007669"/>
    <property type="project" value="TreeGrafter"/>
</dbReference>
<dbReference type="Gene3D" id="1.10.565.10">
    <property type="entry name" value="Retinoid X Receptor"/>
    <property type="match status" value="1"/>
</dbReference>
<dbReference type="GO" id="GO:0004879">
    <property type="term" value="F:nuclear receptor activity"/>
    <property type="evidence" value="ECO:0007669"/>
    <property type="project" value="TreeGrafter"/>
</dbReference>
<dbReference type="GO" id="GO:0045944">
    <property type="term" value="P:positive regulation of transcription by RNA polymerase II"/>
    <property type="evidence" value="ECO:0007669"/>
    <property type="project" value="TreeGrafter"/>
</dbReference>
<evidence type="ECO:0000259" key="10">
    <source>
        <dbReference type="PROSITE" id="PS51030"/>
    </source>
</evidence>
<dbReference type="AlphaFoldDB" id="A0A814W2D9"/>
<keyword evidence="9" id="KW-0539">Nucleus</keyword>
<keyword evidence="1" id="KW-0479">Metal-binding</keyword>
<reference evidence="11" key="1">
    <citation type="submission" date="2021-02" db="EMBL/GenBank/DDBJ databases">
        <authorList>
            <person name="Nowell W R."/>
        </authorList>
    </citation>
    <scope>NUCLEOTIDE SEQUENCE</scope>
</reference>
<evidence type="ECO:0000256" key="1">
    <source>
        <dbReference type="ARBA" id="ARBA00022723"/>
    </source>
</evidence>
<dbReference type="SUPFAM" id="SSF69318">
    <property type="entry name" value="Integrin alpha N-terminal domain"/>
    <property type="match status" value="1"/>
</dbReference>
<dbReference type="InterPro" id="IPR013517">
    <property type="entry name" value="FG-GAP"/>
</dbReference>
<keyword evidence="6" id="KW-0238">DNA-binding</keyword>
<dbReference type="InterPro" id="IPR035500">
    <property type="entry name" value="NHR-like_dom_sf"/>
</dbReference>
<dbReference type="GO" id="GO:0000122">
    <property type="term" value="P:negative regulation of transcription by RNA polymerase II"/>
    <property type="evidence" value="ECO:0007669"/>
    <property type="project" value="TreeGrafter"/>
</dbReference>
<keyword evidence="2" id="KW-0732">Signal</keyword>
<evidence type="ECO:0000313" key="12">
    <source>
        <dbReference type="Proteomes" id="UP000663891"/>
    </source>
</evidence>
<dbReference type="PANTHER" id="PTHR24082">
    <property type="entry name" value="NUCLEAR HORMONE RECEPTOR"/>
    <property type="match status" value="1"/>
</dbReference>
<dbReference type="SUPFAM" id="SSF57716">
    <property type="entry name" value="Glucocorticoid receptor-like (DNA-binding domain)"/>
    <property type="match status" value="1"/>
</dbReference>
<comment type="caution">
    <text evidence="11">The sequence shown here is derived from an EMBL/GenBank/DDBJ whole genome shotgun (WGS) entry which is preliminary data.</text>
</comment>
<name>A0A814W2D9_9BILA</name>
<evidence type="ECO:0000256" key="6">
    <source>
        <dbReference type="ARBA" id="ARBA00023125"/>
    </source>
</evidence>
<evidence type="ECO:0000256" key="2">
    <source>
        <dbReference type="ARBA" id="ARBA00022729"/>
    </source>
</evidence>
<evidence type="ECO:0000313" key="11">
    <source>
        <dbReference type="EMBL" id="CAF1195289.1"/>
    </source>
</evidence>
<feature type="domain" description="Nuclear receptor" evidence="10">
    <location>
        <begin position="72"/>
        <end position="148"/>
    </location>
</feature>
<dbReference type="Gene3D" id="2.130.10.130">
    <property type="entry name" value="Integrin alpha, N-terminal"/>
    <property type="match status" value="1"/>
</dbReference>
<evidence type="ECO:0000256" key="9">
    <source>
        <dbReference type="ARBA" id="ARBA00023242"/>
    </source>
</evidence>
<dbReference type="GO" id="GO:0030154">
    <property type="term" value="P:cell differentiation"/>
    <property type="evidence" value="ECO:0007669"/>
    <property type="project" value="TreeGrafter"/>
</dbReference>
<dbReference type="PROSITE" id="PS00031">
    <property type="entry name" value="NUCLEAR_REC_DBD_1"/>
    <property type="match status" value="1"/>
</dbReference>
<dbReference type="InterPro" id="IPR028994">
    <property type="entry name" value="Integrin_alpha_N"/>
</dbReference>
<dbReference type="InterPro" id="IPR050234">
    <property type="entry name" value="Nuclear_hormone_rcpt_NR1"/>
</dbReference>
<evidence type="ECO:0000256" key="7">
    <source>
        <dbReference type="ARBA" id="ARBA00023163"/>
    </source>
</evidence>
<dbReference type="SMART" id="SM00399">
    <property type="entry name" value="ZnF_C4"/>
    <property type="match status" value="1"/>
</dbReference>
<dbReference type="GO" id="GO:0008270">
    <property type="term" value="F:zinc ion binding"/>
    <property type="evidence" value="ECO:0007669"/>
    <property type="project" value="UniProtKB-KW"/>
</dbReference>
<dbReference type="Gene3D" id="3.30.50.10">
    <property type="entry name" value="Erythroid Transcription Factor GATA-1, subunit A"/>
    <property type="match status" value="1"/>
</dbReference>
<evidence type="ECO:0000256" key="3">
    <source>
        <dbReference type="ARBA" id="ARBA00022771"/>
    </source>
</evidence>
<dbReference type="EMBL" id="CAJNON010000323">
    <property type="protein sequence ID" value="CAF1195289.1"/>
    <property type="molecule type" value="Genomic_DNA"/>
</dbReference>
<keyword evidence="3" id="KW-0863">Zinc-finger</keyword>
<keyword evidence="5" id="KW-0805">Transcription regulation</keyword>
<proteinExistence type="predicted"/>
<keyword evidence="4" id="KW-0862">Zinc</keyword>
<keyword evidence="8" id="KW-0675">Receptor</keyword>
<dbReference type="PANTHER" id="PTHR24082:SF283">
    <property type="entry name" value="NUCLEAR HORMONE RECEPTOR HR96"/>
    <property type="match status" value="1"/>
</dbReference>
<dbReference type="InterPro" id="IPR001628">
    <property type="entry name" value="Znf_hrmn_rcpt"/>
</dbReference>
<dbReference type="OrthoDB" id="6352325at2759"/>
<evidence type="ECO:0000256" key="8">
    <source>
        <dbReference type="ARBA" id="ARBA00023170"/>
    </source>
</evidence>